<keyword evidence="2" id="KW-1185">Reference proteome</keyword>
<name>A0ACD5DFW4_9LACO</name>
<reference evidence="1" key="1">
    <citation type="submission" date="2024-08" db="EMBL/GenBank/DDBJ databases">
        <title>Lentilactobacillus sp. nov., isolated from tree bark.</title>
        <authorList>
            <person name="Phuengjayaem S."/>
            <person name="Tanasupawat S."/>
        </authorList>
    </citation>
    <scope>NUCLEOTIDE SEQUENCE</scope>
    <source>
        <strain evidence="1">SPB1-3</strain>
    </source>
</reference>
<accession>A0ACD5DFW4</accession>
<dbReference type="Proteomes" id="UP001149860">
    <property type="component" value="Chromosome"/>
</dbReference>
<gene>
    <name evidence="1" type="ORF">O0236_002360</name>
</gene>
<evidence type="ECO:0000313" key="1">
    <source>
        <dbReference type="EMBL" id="XFD40177.1"/>
    </source>
</evidence>
<evidence type="ECO:0000313" key="2">
    <source>
        <dbReference type="Proteomes" id="UP001149860"/>
    </source>
</evidence>
<sequence length="42" mass="4369">MKNKLTTATAVLHIISGVLLATGGTTLFASGVVEAIQSRRNK</sequence>
<dbReference type="EMBL" id="CP168151">
    <property type="protein sequence ID" value="XFD40177.1"/>
    <property type="molecule type" value="Genomic_DNA"/>
</dbReference>
<protein>
    <submittedName>
        <fullName evidence="1">Uncharacterized protein</fullName>
    </submittedName>
</protein>
<organism evidence="1 2">
    <name type="scientific">Lentilactobacillus terminaliae</name>
    <dbReference type="NCBI Taxonomy" id="3003483"/>
    <lineage>
        <taxon>Bacteria</taxon>
        <taxon>Bacillati</taxon>
        <taxon>Bacillota</taxon>
        <taxon>Bacilli</taxon>
        <taxon>Lactobacillales</taxon>
        <taxon>Lactobacillaceae</taxon>
        <taxon>Lentilactobacillus</taxon>
    </lineage>
</organism>
<proteinExistence type="predicted"/>